<evidence type="ECO:0000313" key="8">
    <source>
        <dbReference type="EMBL" id="KAK2991893.1"/>
    </source>
</evidence>
<evidence type="ECO:0000259" key="6">
    <source>
        <dbReference type="Pfam" id="PF08159"/>
    </source>
</evidence>
<dbReference type="GO" id="GO:0005730">
    <property type="term" value="C:nucleolus"/>
    <property type="evidence" value="ECO:0007669"/>
    <property type="project" value="UniProtKB-SubCell"/>
</dbReference>
<dbReference type="Pfam" id="PF08159">
    <property type="entry name" value="NUC153"/>
    <property type="match status" value="1"/>
</dbReference>
<dbReference type="InterPro" id="IPR012580">
    <property type="entry name" value="NUC153"/>
</dbReference>
<organism evidence="8 9">
    <name type="scientific">Escallonia rubra</name>
    <dbReference type="NCBI Taxonomy" id="112253"/>
    <lineage>
        <taxon>Eukaryota</taxon>
        <taxon>Viridiplantae</taxon>
        <taxon>Streptophyta</taxon>
        <taxon>Embryophyta</taxon>
        <taxon>Tracheophyta</taxon>
        <taxon>Spermatophyta</taxon>
        <taxon>Magnoliopsida</taxon>
        <taxon>eudicotyledons</taxon>
        <taxon>Gunneridae</taxon>
        <taxon>Pentapetalae</taxon>
        <taxon>asterids</taxon>
        <taxon>campanulids</taxon>
        <taxon>Escalloniales</taxon>
        <taxon>Escalloniaceae</taxon>
        <taxon>Escallonia</taxon>
    </lineage>
</organism>
<feature type="domain" description="ESF1 RRM" evidence="7">
    <location>
        <begin position="207"/>
        <end position="353"/>
    </location>
</feature>
<feature type="compositionally biased region" description="Basic and acidic residues" evidence="5">
    <location>
        <begin position="184"/>
        <end position="201"/>
    </location>
</feature>
<feature type="domain" description="NUC153" evidence="6">
    <location>
        <begin position="600"/>
        <end position="625"/>
    </location>
</feature>
<feature type="region of interest" description="Disordered" evidence="5">
    <location>
        <begin position="623"/>
        <end position="710"/>
    </location>
</feature>
<proteinExistence type="inferred from homology"/>
<dbReference type="PANTHER" id="PTHR12202">
    <property type="entry name" value="ESF1 HOMOLOG"/>
    <property type="match status" value="1"/>
</dbReference>
<evidence type="ECO:0000256" key="3">
    <source>
        <dbReference type="ARBA" id="ARBA00023054"/>
    </source>
</evidence>
<protein>
    <recommendedName>
        <fullName evidence="10">NUC153 domain-containing protein</fullName>
    </recommendedName>
</protein>
<feature type="region of interest" description="Disordered" evidence="5">
    <location>
        <begin position="391"/>
        <end position="601"/>
    </location>
</feature>
<feature type="compositionally biased region" description="Basic and acidic residues" evidence="5">
    <location>
        <begin position="460"/>
        <end position="473"/>
    </location>
</feature>
<dbReference type="GO" id="GO:0003723">
    <property type="term" value="F:RNA binding"/>
    <property type="evidence" value="ECO:0007669"/>
    <property type="project" value="TreeGrafter"/>
</dbReference>
<dbReference type="Pfam" id="PF25121">
    <property type="entry name" value="RRM_ESF1"/>
    <property type="match status" value="1"/>
</dbReference>
<feature type="compositionally biased region" description="Basic and acidic residues" evidence="5">
    <location>
        <begin position="522"/>
        <end position="531"/>
    </location>
</feature>
<evidence type="ECO:0000256" key="4">
    <source>
        <dbReference type="ARBA" id="ARBA00023242"/>
    </source>
</evidence>
<feature type="compositionally biased region" description="Acidic residues" evidence="5">
    <location>
        <begin position="115"/>
        <end position="126"/>
    </location>
</feature>
<evidence type="ECO:0000259" key="7">
    <source>
        <dbReference type="Pfam" id="PF25121"/>
    </source>
</evidence>
<dbReference type="Proteomes" id="UP001187471">
    <property type="component" value="Unassembled WGS sequence"/>
</dbReference>
<dbReference type="GO" id="GO:0006364">
    <property type="term" value="P:rRNA processing"/>
    <property type="evidence" value="ECO:0007669"/>
    <property type="project" value="InterPro"/>
</dbReference>
<feature type="compositionally biased region" description="Basic residues" evidence="5">
    <location>
        <begin position="482"/>
        <end position="494"/>
    </location>
</feature>
<feature type="compositionally biased region" description="Basic and acidic residues" evidence="5">
    <location>
        <begin position="97"/>
        <end position="114"/>
    </location>
</feature>
<feature type="region of interest" description="Disordered" evidence="5">
    <location>
        <begin position="261"/>
        <end position="287"/>
    </location>
</feature>
<feature type="compositionally biased region" description="Basic residues" evidence="5">
    <location>
        <begin position="701"/>
        <end position="710"/>
    </location>
</feature>
<evidence type="ECO:0000256" key="2">
    <source>
        <dbReference type="ARBA" id="ARBA00009087"/>
    </source>
</evidence>
<dbReference type="InterPro" id="IPR039754">
    <property type="entry name" value="Esf1"/>
</dbReference>
<feature type="compositionally biased region" description="Basic and acidic residues" evidence="5">
    <location>
        <begin position="127"/>
        <end position="155"/>
    </location>
</feature>
<feature type="compositionally biased region" description="Acidic residues" evidence="5">
    <location>
        <begin position="156"/>
        <end position="167"/>
    </location>
</feature>
<name>A0AA88RL75_9ASTE</name>
<feature type="compositionally biased region" description="Basic and acidic residues" evidence="5">
    <location>
        <begin position="583"/>
        <end position="592"/>
    </location>
</feature>
<evidence type="ECO:0000313" key="9">
    <source>
        <dbReference type="Proteomes" id="UP001187471"/>
    </source>
</evidence>
<dbReference type="AlphaFoldDB" id="A0AA88RL75"/>
<feature type="region of interest" description="Disordered" evidence="5">
    <location>
        <begin position="1"/>
        <end position="201"/>
    </location>
</feature>
<comment type="caution">
    <text evidence="8">The sequence shown here is derived from an EMBL/GenBank/DDBJ whole genome shotgun (WGS) entry which is preliminary data.</text>
</comment>
<sequence length="710" mass="80643">MGSKNKKGTKKGDKSTETAESGGNRSHEDKLITDPRFASVHSDPRFQAAPRHKSKVAIDSRFNRMFTDKSFASSSVRIDKRGKRRDDSSQHPLKHYYRLESEDERKTGKEKSDEAESDEESGNESESEGKSESDSEKMKKLGRDSSDSEASKLDLNEEEEEEYDDDGDRVSDDSTSSTDSDEEQGIHSEEEETVVHEENIPEIDKETRRLAVVNLDWSQVKAVDLYVLLSSFLPKGGQIHRVAVYPSEFGLKRMEEEAIHGPVGLYDDGEEKKENDDDDDDDDDNEIDNEKLRAYELSRLRYYYAVVECDSCATADYLYKTCDGLELERSSNKLDLRFIPDSMEFKHGPRDVAAEAPTSYEGVDFHTRALQHSNIQLTWDEDEPQRSRSLKRKFNADQEFMASDESGTDEEEDDNDAMDEKRHKKQDAYRALIQSGDGSAGEEDDEGQDMEVTFNTGLEDISKRILEKKDRQSETVWEAYNRKRTEKKKARKNRAKDSSEDESSDIDQEPAEQPDDFFIEESPSKGSKEGRGNSTRKGKQQQEAAKDDAASRAELELLLADDKGADTNLKGYNLKLKKSRGKVAKETPEEGKLPTADYDDPRFSSIFTSPLFALDPTDPQFKRSAAYARQIAKKQPEDEQEMARQKHRELPGQPQLSDDLEKRKNESDQLPSKKEKLELASLVKSIKMKSNQVPVPSVGKTSRKKGKHSF</sequence>
<dbReference type="InterPro" id="IPR056750">
    <property type="entry name" value="RRM_ESF1"/>
</dbReference>
<gene>
    <name evidence="8" type="ORF">RJ640_011582</name>
</gene>
<feature type="compositionally biased region" description="Basic and acidic residues" evidence="5">
    <location>
        <begin position="544"/>
        <end position="565"/>
    </location>
</feature>
<evidence type="ECO:0000256" key="1">
    <source>
        <dbReference type="ARBA" id="ARBA00004604"/>
    </source>
</evidence>
<comment type="subcellular location">
    <subcellularLocation>
        <location evidence="1">Nucleus</location>
        <location evidence="1">Nucleolus</location>
    </subcellularLocation>
</comment>
<evidence type="ECO:0000256" key="5">
    <source>
        <dbReference type="SAM" id="MobiDB-lite"/>
    </source>
</evidence>
<keyword evidence="3" id="KW-0175">Coiled coil</keyword>
<feature type="compositionally biased region" description="Acidic residues" evidence="5">
    <location>
        <begin position="499"/>
        <end position="519"/>
    </location>
</feature>
<keyword evidence="9" id="KW-1185">Reference proteome</keyword>
<feature type="compositionally biased region" description="Acidic residues" evidence="5">
    <location>
        <begin position="406"/>
        <end position="417"/>
    </location>
</feature>
<dbReference type="PANTHER" id="PTHR12202:SF0">
    <property type="entry name" value="ESF1 HOMOLOG"/>
    <property type="match status" value="1"/>
</dbReference>
<feature type="compositionally biased region" description="Acidic residues" evidence="5">
    <location>
        <begin position="440"/>
        <end position="449"/>
    </location>
</feature>
<dbReference type="EMBL" id="JAVXUO010000455">
    <property type="protein sequence ID" value="KAK2991893.1"/>
    <property type="molecule type" value="Genomic_DNA"/>
</dbReference>
<feature type="compositionally biased region" description="Basic and acidic residues" evidence="5">
    <location>
        <begin position="634"/>
        <end position="650"/>
    </location>
</feature>
<feature type="compositionally biased region" description="Acidic residues" evidence="5">
    <location>
        <begin position="276"/>
        <end position="287"/>
    </location>
</feature>
<feature type="compositionally biased region" description="Basic and acidic residues" evidence="5">
    <location>
        <begin position="659"/>
        <end position="678"/>
    </location>
</feature>
<keyword evidence="4" id="KW-0539">Nucleus</keyword>
<accession>A0AA88RL75</accession>
<reference evidence="8" key="1">
    <citation type="submission" date="2022-12" db="EMBL/GenBank/DDBJ databases">
        <title>Draft genome assemblies for two species of Escallonia (Escalloniales).</title>
        <authorList>
            <person name="Chanderbali A."/>
            <person name="Dervinis C."/>
            <person name="Anghel I."/>
            <person name="Soltis D."/>
            <person name="Soltis P."/>
            <person name="Zapata F."/>
        </authorList>
    </citation>
    <scope>NUCLEOTIDE SEQUENCE</scope>
    <source>
        <strain evidence="8">UCBG92.1500</strain>
        <tissue evidence="8">Leaf</tissue>
    </source>
</reference>
<evidence type="ECO:0008006" key="10">
    <source>
        <dbReference type="Google" id="ProtNLM"/>
    </source>
</evidence>
<comment type="similarity">
    <text evidence="2">Belongs to the ESF1 family.</text>
</comment>